<dbReference type="InParanoid" id="E8N5C4"/>
<feature type="transmembrane region" description="Helical" evidence="1">
    <location>
        <begin position="59"/>
        <end position="83"/>
    </location>
</feature>
<gene>
    <name evidence="2" type="ordered locus">ANT_16120</name>
</gene>
<sequence>MSYTQTPPKTDREFLHQKQVRQQIFLPLVIVLLFILALMGLSILGAFQEGDLIHHLGNISSILLISPLILANLINLFLLIIGVRAINHLLRKLPFWMEHTQQTFQKIEEKTQSLCNALVSPLIKINSHLSTLGTLKKKKGL</sequence>
<dbReference type="KEGG" id="atm:ANT_16120"/>
<dbReference type="AlphaFoldDB" id="E8N5C4"/>
<evidence type="ECO:0000313" key="3">
    <source>
        <dbReference type="Proteomes" id="UP000008922"/>
    </source>
</evidence>
<accession>E8N5C4</accession>
<keyword evidence="1" id="KW-1133">Transmembrane helix</keyword>
<feature type="transmembrane region" description="Helical" evidence="1">
    <location>
        <begin position="24"/>
        <end position="47"/>
    </location>
</feature>
<dbReference type="HOGENOM" id="CLU_1821395_0_0_0"/>
<dbReference type="STRING" id="926569.ANT_16120"/>
<dbReference type="Proteomes" id="UP000008922">
    <property type="component" value="Chromosome"/>
</dbReference>
<evidence type="ECO:0000313" key="2">
    <source>
        <dbReference type="EMBL" id="BAJ63638.1"/>
    </source>
</evidence>
<organism evidence="2 3">
    <name type="scientific">Anaerolinea thermophila (strain DSM 14523 / JCM 11388 / NBRC 100420 / UNI-1)</name>
    <dbReference type="NCBI Taxonomy" id="926569"/>
    <lineage>
        <taxon>Bacteria</taxon>
        <taxon>Bacillati</taxon>
        <taxon>Chloroflexota</taxon>
        <taxon>Anaerolineae</taxon>
        <taxon>Anaerolineales</taxon>
        <taxon>Anaerolineaceae</taxon>
        <taxon>Anaerolinea</taxon>
    </lineage>
</organism>
<reference evidence="2 3" key="1">
    <citation type="submission" date="2010-12" db="EMBL/GenBank/DDBJ databases">
        <title>Whole genome sequence of Anaerolinea thermophila UNI-1.</title>
        <authorList>
            <person name="Narita-Yamada S."/>
            <person name="Kishi E."/>
            <person name="Watanabe Y."/>
            <person name="Takasaki K."/>
            <person name="Ankai A."/>
            <person name="Oguchi A."/>
            <person name="Fukui S."/>
            <person name="Takahashi M."/>
            <person name="Yashiro I."/>
            <person name="Hosoyama A."/>
            <person name="Sekiguchi Y."/>
            <person name="Hanada S."/>
            <person name="Fujita N."/>
        </authorList>
    </citation>
    <scope>NUCLEOTIDE SEQUENCE [LARGE SCALE GENOMIC DNA]</scope>
    <source>
        <strain evidence="3">DSM 14523 / JCM 11388 / NBRC 100420 / UNI-1</strain>
    </source>
</reference>
<dbReference type="RefSeq" id="WP_013560018.1">
    <property type="nucleotide sequence ID" value="NC_014960.1"/>
</dbReference>
<evidence type="ECO:0000256" key="1">
    <source>
        <dbReference type="SAM" id="Phobius"/>
    </source>
</evidence>
<keyword evidence="1" id="KW-0812">Transmembrane</keyword>
<dbReference type="EMBL" id="AP012029">
    <property type="protein sequence ID" value="BAJ63638.1"/>
    <property type="molecule type" value="Genomic_DNA"/>
</dbReference>
<name>E8N5C4_ANATU</name>
<evidence type="ECO:0008006" key="4">
    <source>
        <dbReference type="Google" id="ProtNLM"/>
    </source>
</evidence>
<proteinExistence type="predicted"/>
<protein>
    <recommendedName>
        <fullName evidence="4">Methyl-accepting chemotaxis protein</fullName>
    </recommendedName>
</protein>
<keyword evidence="1" id="KW-0472">Membrane</keyword>
<keyword evidence="3" id="KW-1185">Reference proteome</keyword>